<keyword evidence="2" id="KW-0802">TPR repeat</keyword>
<keyword evidence="1" id="KW-0677">Repeat</keyword>
<dbReference type="CDD" id="cd06257">
    <property type="entry name" value="DnaJ"/>
    <property type="match status" value="1"/>
</dbReference>
<protein>
    <recommendedName>
        <fullName evidence="4">J domain-containing protein</fullName>
    </recommendedName>
</protein>
<evidence type="ECO:0000313" key="6">
    <source>
        <dbReference type="Proteomes" id="UP001346149"/>
    </source>
</evidence>
<feature type="region of interest" description="Disordered" evidence="3">
    <location>
        <begin position="70"/>
        <end position="103"/>
    </location>
</feature>
<comment type="caution">
    <text evidence="5">The sequence shown here is derived from an EMBL/GenBank/DDBJ whole genome shotgun (WGS) entry which is preliminary data.</text>
</comment>
<sequence length="103" mass="11993">MRAEKALKMSKRKDWYKILGISKTASVADIKRALQWHPDKNADNREEAGRSLLRMRYSVMKTRVQDMMGGCRRHGDRKLKDTEAKAKKDDLTEEKTQLQVIDS</sequence>
<evidence type="ECO:0000256" key="2">
    <source>
        <dbReference type="ARBA" id="ARBA00022803"/>
    </source>
</evidence>
<dbReference type="SUPFAM" id="SSF46565">
    <property type="entry name" value="Chaperone J-domain"/>
    <property type="match status" value="1"/>
</dbReference>
<gene>
    <name evidence="5" type="ORF">SAY86_017054</name>
</gene>
<dbReference type="Gene3D" id="1.10.287.110">
    <property type="entry name" value="DnaJ domain"/>
    <property type="match status" value="1"/>
</dbReference>
<evidence type="ECO:0000256" key="1">
    <source>
        <dbReference type="ARBA" id="ARBA00022737"/>
    </source>
</evidence>
<dbReference type="InterPro" id="IPR001623">
    <property type="entry name" value="DnaJ_domain"/>
</dbReference>
<reference evidence="5 6" key="1">
    <citation type="journal article" date="2023" name="Hortic Res">
        <title>Pangenome of water caltrop reveals structural variations and asymmetric subgenome divergence after allopolyploidization.</title>
        <authorList>
            <person name="Zhang X."/>
            <person name="Chen Y."/>
            <person name="Wang L."/>
            <person name="Yuan Y."/>
            <person name="Fang M."/>
            <person name="Shi L."/>
            <person name="Lu R."/>
            <person name="Comes H.P."/>
            <person name="Ma Y."/>
            <person name="Chen Y."/>
            <person name="Huang G."/>
            <person name="Zhou Y."/>
            <person name="Zheng Z."/>
            <person name="Qiu Y."/>
        </authorList>
    </citation>
    <scope>NUCLEOTIDE SEQUENCE [LARGE SCALE GENOMIC DNA]</scope>
    <source>
        <strain evidence="5">F231</strain>
    </source>
</reference>
<evidence type="ECO:0000256" key="3">
    <source>
        <dbReference type="SAM" id="MobiDB-lite"/>
    </source>
</evidence>
<organism evidence="5 6">
    <name type="scientific">Trapa natans</name>
    <name type="common">Water chestnut</name>
    <dbReference type="NCBI Taxonomy" id="22666"/>
    <lineage>
        <taxon>Eukaryota</taxon>
        <taxon>Viridiplantae</taxon>
        <taxon>Streptophyta</taxon>
        <taxon>Embryophyta</taxon>
        <taxon>Tracheophyta</taxon>
        <taxon>Spermatophyta</taxon>
        <taxon>Magnoliopsida</taxon>
        <taxon>eudicotyledons</taxon>
        <taxon>Gunneridae</taxon>
        <taxon>Pentapetalae</taxon>
        <taxon>rosids</taxon>
        <taxon>malvids</taxon>
        <taxon>Myrtales</taxon>
        <taxon>Lythraceae</taxon>
        <taxon>Trapa</taxon>
    </lineage>
</organism>
<feature type="domain" description="J" evidence="4">
    <location>
        <begin position="13"/>
        <end position="65"/>
    </location>
</feature>
<dbReference type="Pfam" id="PF00226">
    <property type="entry name" value="DnaJ"/>
    <property type="match status" value="1"/>
</dbReference>
<dbReference type="InterPro" id="IPR036869">
    <property type="entry name" value="J_dom_sf"/>
</dbReference>
<dbReference type="SMART" id="SM00271">
    <property type="entry name" value="DnaJ"/>
    <property type="match status" value="1"/>
</dbReference>
<name>A0AAN7LPC0_TRANT</name>
<evidence type="ECO:0000313" key="5">
    <source>
        <dbReference type="EMBL" id="KAK4789750.1"/>
    </source>
</evidence>
<dbReference type="AlphaFoldDB" id="A0AAN7LPC0"/>
<dbReference type="EMBL" id="JAXQNO010000010">
    <property type="protein sequence ID" value="KAK4789750.1"/>
    <property type="molecule type" value="Genomic_DNA"/>
</dbReference>
<dbReference type="PANTHER" id="PTHR45188">
    <property type="entry name" value="DNAJ PROTEIN P58IPK HOMOLOG"/>
    <property type="match status" value="1"/>
</dbReference>
<accession>A0AAN7LPC0</accession>
<dbReference type="Proteomes" id="UP001346149">
    <property type="component" value="Unassembled WGS sequence"/>
</dbReference>
<keyword evidence="6" id="KW-1185">Reference proteome</keyword>
<dbReference type="PANTHER" id="PTHR45188:SF2">
    <property type="entry name" value="DNAJ HOMOLOG SUBFAMILY C MEMBER 7"/>
    <property type="match status" value="1"/>
</dbReference>
<evidence type="ECO:0000259" key="4">
    <source>
        <dbReference type="SMART" id="SM00271"/>
    </source>
</evidence>
<dbReference type="GO" id="GO:0005788">
    <property type="term" value="C:endoplasmic reticulum lumen"/>
    <property type="evidence" value="ECO:0007669"/>
    <property type="project" value="TreeGrafter"/>
</dbReference>
<proteinExistence type="predicted"/>
<feature type="compositionally biased region" description="Basic and acidic residues" evidence="3">
    <location>
        <begin position="78"/>
        <end position="96"/>
    </location>
</feature>